<evidence type="ECO:0000256" key="2">
    <source>
        <dbReference type="HAMAP-Rule" id="MF_00634"/>
    </source>
</evidence>
<proteinExistence type="inferred from homology"/>
<evidence type="ECO:0000313" key="3">
    <source>
        <dbReference type="EMBL" id="SCB29782.1"/>
    </source>
</evidence>
<dbReference type="Pfam" id="PF02594">
    <property type="entry name" value="DUF167"/>
    <property type="match status" value="1"/>
</dbReference>
<dbReference type="InterPro" id="IPR003746">
    <property type="entry name" value="DUF167"/>
</dbReference>
<comment type="similarity">
    <text evidence="1 2">Belongs to the UPF0235 family.</text>
</comment>
<sequence>MELAGSAVPAVNRPWQASSDHLRLSVRLTPNGGRDAIDGVETGSDGECYLKARVSVAPEKGKANKALIALLAKSLGIPKSSLELLSGDTARKKILRIDGDPEDLAERLNAIAKG</sequence>
<reference evidence="4" key="1">
    <citation type="submission" date="2016-08" db="EMBL/GenBank/DDBJ databases">
        <authorList>
            <person name="Varghese N."/>
            <person name="Submissions Spin"/>
        </authorList>
    </citation>
    <scope>NUCLEOTIDE SEQUENCE [LARGE SCALE GENOMIC DNA]</scope>
    <source>
        <strain evidence="4">HAMBI 2971</strain>
    </source>
</reference>
<accession>A0A1C3VPU0</accession>
<organism evidence="3 4">
    <name type="scientific">Rhizobium miluonense</name>
    <dbReference type="NCBI Taxonomy" id="411945"/>
    <lineage>
        <taxon>Bacteria</taxon>
        <taxon>Pseudomonadati</taxon>
        <taxon>Pseudomonadota</taxon>
        <taxon>Alphaproteobacteria</taxon>
        <taxon>Hyphomicrobiales</taxon>
        <taxon>Rhizobiaceae</taxon>
        <taxon>Rhizobium/Agrobacterium group</taxon>
        <taxon>Rhizobium</taxon>
    </lineage>
</organism>
<name>A0A1C3VPU0_9HYPH</name>
<dbReference type="SMART" id="SM01152">
    <property type="entry name" value="DUF167"/>
    <property type="match status" value="1"/>
</dbReference>
<dbReference type="NCBIfam" id="TIGR00251">
    <property type="entry name" value="DUF167 family protein"/>
    <property type="match status" value="1"/>
</dbReference>
<dbReference type="InterPro" id="IPR036591">
    <property type="entry name" value="YggU-like_sf"/>
</dbReference>
<keyword evidence="4" id="KW-1185">Reference proteome</keyword>
<evidence type="ECO:0000313" key="4">
    <source>
        <dbReference type="Proteomes" id="UP000199435"/>
    </source>
</evidence>
<dbReference type="HAMAP" id="MF_00634">
    <property type="entry name" value="UPF0235"/>
    <property type="match status" value="1"/>
</dbReference>
<protein>
    <recommendedName>
        <fullName evidence="2">UPF0235 protein GA0061102_101654</fullName>
    </recommendedName>
</protein>
<dbReference type="Gene3D" id="3.30.1200.10">
    <property type="entry name" value="YggU-like"/>
    <property type="match status" value="1"/>
</dbReference>
<dbReference type="AlphaFoldDB" id="A0A1C3VPU0"/>
<dbReference type="SUPFAM" id="SSF69786">
    <property type="entry name" value="YggU-like"/>
    <property type="match status" value="1"/>
</dbReference>
<dbReference type="Proteomes" id="UP000199435">
    <property type="component" value="Unassembled WGS sequence"/>
</dbReference>
<dbReference type="EMBL" id="FMAH01000016">
    <property type="protein sequence ID" value="SCB29782.1"/>
    <property type="molecule type" value="Genomic_DNA"/>
</dbReference>
<evidence type="ECO:0000256" key="1">
    <source>
        <dbReference type="ARBA" id="ARBA00010364"/>
    </source>
</evidence>
<dbReference type="STRING" id="411945.GA0061102_101654"/>
<gene>
    <name evidence="3" type="ORF">GA0061102_101654</name>
</gene>
<dbReference type="NCBIfam" id="NF002348">
    <property type="entry name" value="PRK01310.1"/>
    <property type="match status" value="1"/>
</dbReference>